<reference evidence="4 5" key="1">
    <citation type="submission" date="2015-08" db="EMBL/GenBank/DDBJ databases">
        <authorList>
            <person name="Babu N.S."/>
            <person name="Beckwith C.J."/>
            <person name="Beseler K.G."/>
            <person name="Brison A."/>
            <person name="Carone J.V."/>
            <person name="Caskin T.P."/>
            <person name="Diamond M."/>
            <person name="Durham M.E."/>
            <person name="Foxe J.M."/>
            <person name="Go M."/>
            <person name="Henderson B.A."/>
            <person name="Jones I.B."/>
            <person name="McGettigan J.A."/>
            <person name="Micheletti S.J."/>
            <person name="Nasrallah M.E."/>
            <person name="Ortiz D."/>
            <person name="Piller C.R."/>
            <person name="Privatt S.R."/>
            <person name="Schneider S.L."/>
            <person name="Sharp S."/>
            <person name="Smith T.C."/>
            <person name="Stanton J.D."/>
            <person name="Ullery H.E."/>
            <person name="Wilson R.J."/>
            <person name="Serrano M.G."/>
            <person name="Buck G."/>
            <person name="Lee V."/>
            <person name="Wang Y."/>
            <person name="Carvalho R."/>
            <person name="Voegtly L."/>
            <person name="Shi R."/>
            <person name="Duckworth R."/>
            <person name="Johnson A."/>
            <person name="Loviza R."/>
            <person name="Walstead R."/>
            <person name="Shah Z."/>
            <person name="Kiflezghi M."/>
            <person name="Wade K."/>
            <person name="Ball S.L."/>
            <person name="Bradley K.W."/>
            <person name="Asai D.J."/>
            <person name="Bowman C.A."/>
            <person name="Russell D.A."/>
            <person name="Pope W.H."/>
            <person name="Jacobs-Sera D."/>
            <person name="Hendrix R.W."/>
            <person name="Hatfull G.F."/>
        </authorList>
    </citation>
    <scope>NUCLEOTIDE SEQUENCE [LARGE SCALE GENOMIC DNA]</scope>
    <source>
        <strain evidence="4 5">DSM 27648</strain>
    </source>
</reference>
<organism evidence="4 5">
    <name type="scientific">Labilithrix luteola</name>
    <dbReference type="NCBI Taxonomy" id="1391654"/>
    <lineage>
        <taxon>Bacteria</taxon>
        <taxon>Pseudomonadati</taxon>
        <taxon>Myxococcota</taxon>
        <taxon>Polyangia</taxon>
        <taxon>Polyangiales</taxon>
        <taxon>Labilitrichaceae</taxon>
        <taxon>Labilithrix</taxon>
    </lineage>
</organism>
<dbReference type="SUPFAM" id="SSF50952">
    <property type="entry name" value="Soluble quinoprotein glucose dehydrogenase"/>
    <property type="match status" value="1"/>
</dbReference>
<keyword evidence="2" id="KW-1133">Transmembrane helix</keyword>
<dbReference type="PANTHER" id="PTHR19328:SF75">
    <property type="entry name" value="ALDOSE SUGAR DEHYDROGENASE YLII"/>
    <property type="match status" value="1"/>
</dbReference>
<feature type="domain" description="Glucose/Sorbosone dehydrogenase" evidence="3">
    <location>
        <begin position="172"/>
        <end position="475"/>
    </location>
</feature>
<keyword evidence="5" id="KW-1185">Reference proteome</keyword>
<dbReference type="GO" id="GO:0020037">
    <property type="term" value="F:heme binding"/>
    <property type="evidence" value="ECO:0007669"/>
    <property type="project" value="InterPro"/>
</dbReference>
<keyword evidence="2" id="KW-0812">Transmembrane</keyword>
<sequence>MRAKARIEAWKTARIFVASSTGCIVPTMMKQTGFLGLGVSAILAVVMPLAALAPLGACGSDDAPSGNGGHGDGTNDGSSPPAVRAEFGLDSRPTNTTCKPAARPPSTAPVKLEQVYANVALQAPMMMAQIPGDSSRWFVALRGTTNGGNATVVSFPADNPPNAPNVVATIGPVQSVTDGEGGLLGMAFHPRFAQNGRLYVSYLTTGGANNRRSMVGYLTSTDNGKSFGNFQPILSFDQTTATNHKGGGIAFGKDGYLYLGFGDGGGGDDTFKNGQTKTGFFSKLLRIDVDNVPQGQTYGIPDGNPFKNGGGEPAVFAYGFRNPFRFSIDRDSNEIWVGDVGQNVWEEIDAKIKIGANYGWPCREGLHDYMTDKTNPDHCPSMIGLTDPVTEHKHDGSRSITGGVVYRGKAIPDFVGSYIYGDYAKQDIWTLSFDPSTGAVQDTQISDAPAGSWVHFAEDNDGEVYAVSLNDGRVYKVVAAAPTGPNTFPDRLSRTGCVDASDPKKPGAGLVPYGVNSALWSDGAQKERYLALPDGKQITIGQDGDFDFPNGTVLVKTFSLGGKRIETRLFMRHDDGGWAGYTYEWLDDQSDAVLLPSSKSKVVGAQPWTYPSRSDCVSCHSEAAGHSLGLELGQLNGDFTYPSTNRISNQLKTLDHIGLFATALGKPVDELAKYPDPLDDGALEARARSYLHANCSNCHRPDGPGRGNMDLRFASSLADVKACNASPSAGDLGIDGAKLLVPGDPAKSLISVRPHSPGANRMPPIASSVVDDKGMAVVDDWIKSLTQCP</sequence>
<feature type="transmembrane region" description="Helical" evidence="2">
    <location>
        <begin position="34"/>
        <end position="55"/>
    </location>
</feature>
<name>A0A0K1PXH9_9BACT</name>
<keyword evidence="2" id="KW-0472">Membrane</keyword>
<evidence type="ECO:0000256" key="1">
    <source>
        <dbReference type="SAM" id="MobiDB-lite"/>
    </source>
</evidence>
<dbReference type="PANTHER" id="PTHR19328">
    <property type="entry name" value="HEDGEHOG-INTERACTING PROTEIN"/>
    <property type="match status" value="1"/>
</dbReference>
<gene>
    <name evidence="4" type="ORF">AKJ09_04770</name>
</gene>
<feature type="region of interest" description="Disordered" evidence="1">
    <location>
        <begin position="63"/>
        <end position="106"/>
    </location>
</feature>
<dbReference type="EMBL" id="CP012333">
    <property type="protein sequence ID" value="AKU98106.1"/>
    <property type="molecule type" value="Genomic_DNA"/>
</dbReference>
<accession>A0A0K1PXH9</accession>
<dbReference type="InterPro" id="IPR012938">
    <property type="entry name" value="Glc/Sorbosone_DH"/>
</dbReference>
<dbReference type="GO" id="GO:0009055">
    <property type="term" value="F:electron transfer activity"/>
    <property type="evidence" value="ECO:0007669"/>
    <property type="project" value="InterPro"/>
</dbReference>
<dbReference type="SUPFAM" id="SSF48695">
    <property type="entry name" value="Multiheme cytochromes"/>
    <property type="match status" value="1"/>
</dbReference>
<dbReference type="Pfam" id="PF07995">
    <property type="entry name" value="GSDH"/>
    <property type="match status" value="1"/>
</dbReference>
<proteinExistence type="predicted"/>
<protein>
    <recommendedName>
        <fullName evidence="3">Glucose/Sorbosone dehydrogenase domain-containing protein</fullName>
    </recommendedName>
</protein>
<dbReference type="Gene3D" id="2.120.10.30">
    <property type="entry name" value="TolB, C-terminal domain"/>
    <property type="match status" value="1"/>
</dbReference>
<evidence type="ECO:0000313" key="4">
    <source>
        <dbReference type="EMBL" id="AKU98106.1"/>
    </source>
</evidence>
<evidence type="ECO:0000259" key="3">
    <source>
        <dbReference type="Pfam" id="PF07995"/>
    </source>
</evidence>
<dbReference type="AlphaFoldDB" id="A0A0K1PXH9"/>
<dbReference type="InterPro" id="IPR036280">
    <property type="entry name" value="Multihaem_cyt_sf"/>
</dbReference>
<dbReference type="SUPFAM" id="SSF46626">
    <property type="entry name" value="Cytochrome c"/>
    <property type="match status" value="1"/>
</dbReference>
<evidence type="ECO:0000256" key="2">
    <source>
        <dbReference type="SAM" id="Phobius"/>
    </source>
</evidence>
<dbReference type="InterPro" id="IPR036909">
    <property type="entry name" value="Cyt_c-like_dom_sf"/>
</dbReference>
<dbReference type="InterPro" id="IPR011041">
    <property type="entry name" value="Quinoprot_gluc/sorb_DH_b-prop"/>
</dbReference>
<dbReference type="Proteomes" id="UP000064967">
    <property type="component" value="Chromosome"/>
</dbReference>
<evidence type="ECO:0000313" key="5">
    <source>
        <dbReference type="Proteomes" id="UP000064967"/>
    </source>
</evidence>
<dbReference type="KEGG" id="llu:AKJ09_04770"/>
<dbReference type="InterPro" id="IPR011042">
    <property type="entry name" value="6-blade_b-propeller_TolB-like"/>
</dbReference>
<dbReference type="STRING" id="1391654.AKJ09_04770"/>